<protein>
    <submittedName>
        <fullName evidence="2">Uncharacterized protein</fullName>
    </submittedName>
</protein>
<dbReference type="Proteomes" id="UP001465976">
    <property type="component" value="Unassembled WGS sequence"/>
</dbReference>
<evidence type="ECO:0000256" key="1">
    <source>
        <dbReference type="SAM" id="SignalP"/>
    </source>
</evidence>
<feature type="chain" id="PRO_5045833552" evidence="1">
    <location>
        <begin position="21"/>
        <end position="278"/>
    </location>
</feature>
<feature type="signal peptide" evidence="1">
    <location>
        <begin position="1"/>
        <end position="20"/>
    </location>
</feature>
<accession>A0ABR3FST8</accession>
<proteinExistence type="predicted"/>
<organism evidence="2 3">
    <name type="scientific">Marasmius crinis-equi</name>
    <dbReference type="NCBI Taxonomy" id="585013"/>
    <lineage>
        <taxon>Eukaryota</taxon>
        <taxon>Fungi</taxon>
        <taxon>Dikarya</taxon>
        <taxon>Basidiomycota</taxon>
        <taxon>Agaricomycotina</taxon>
        <taxon>Agaricomycetes</taxon>
        <taxon>Agaricomycetidae</taxon>
        <taxon>Agaricales</taxon>
        <taxon>Marasmiineae</taxon>
        <taxon>Marasmiaceae</taxon>
        <taxon>Marasmius</taxon>
    </lineage>
</organism>
<gene>
    <name evidence="2" type="ORF">V5O48_003479</name>
</gene>
<keyword evidence="1" id="KW-0732">Signal</keyword>
<name>A0ABR3FST8_9AGAR</name>
<feature type="non-terminal residue" evidence="2">
    <location>
        <position position="278"/>
    </location>
</feature>
<sequence length="278" mass="30419">MLVPANFFFLLLCLPSLVLAHDERSWSIRRFWRRASRKSTSEGFVNPNDNGGSFYTKVVDTNPPGQAEPVNLIISANSDGDVLQEREDKGGLLNFFLSLQFSGECLGQHAGNSQQVNLGDGHDYLNETAVIRYNYGDPQLGSCQESIKGGNHFRYWVQNGPNENTGAIFIAASYEKPIAEGHDIIKNGYNLGRDYFVGNITGSAIPTTNLTNQSTYSGETNFGGFKYSTSVKYLSGLLPNTSIGINHNDSVPIPGFNAIDGLVALLEVKITERPQNDA</sequence>
<reference evidence="2 3" key="1">
    <citation type="submission" date="2024-02" db="EMBL/GenBank/DDBJ databases">
        <title>A draft genome for the cacao thread blight pathogen Marasmius crinis-equi.</title>
        <authorList>
            <person name="Cohen S.P."/>
            <person name="Baruah I.K."/>
            <person name="Amoako-Attah I."/>
            <person name="Bukari Y."/>
            <person name="Meinhardt L.W."/>
            <person name="Bailey B.A."/>
        </authorList>
    </citation>
    <scope>NUCLEOTIDE SEQUENCE [LARGE SCALE GENOMIC DNA]</scope>
    <source>
        <strain evidence="2 3">GH-76</strain>
    </source>
</reference>
<keyword evidence="3" id="KW-1185">Reference proteome</keyword>
<evidence type="ECO:0000313" key="3">
    <source>
        <dbReference type="Proteomes" id="UP001465976"/>
    </source>
</evidence>
<comment type="caution">
    <text evidence="2">The sequence shown here is derived from an EMBL/GenBank/DDBJ whole genome shotgun (WGS) entry which is preliminary data.</text>
</comment>
<dbReference type="EMBL" id="JBAHYK010000095">
    <property type="protein sequence ID" value="KAL0578536.1"/>
    <property type="molecule type" value="Genomic_DNA"/>
</dbReference>
<evidence type="ECO:0000313" key="2">
    <source>
        <dbReference type="EMBL" id="KAL0578536.1"/>
    </source>
</evidence>